<dbReference type="OrthoDB" id="6040679at2759"/>
<keyword evidence="4" id="KW-1185">Reference proteome</keyword>
<evidence type="ECO:0000313" key="3">
    <source>
        <dbReference type="EMBL" id="KAH3849679.1"/>
    </source>
</evidence>
<protein>
    <submittedName>
        <fullName evidence="2">Uncharacterized protein</fullName>
    </submittedName>
</protein>
<evidence type="ECO:0000256" key="1">
    <source>
        <dbReference type="SAM" id="SignalP"/>
    </source>
</evidence>
<accession>A0A9D4L1L4</accession>
<feature type="chain" id="PRO_5040045505" evidence="1">
    <location>
        <begin position="18"/>
        <end position="88"/>
    </location>
</feature>
<evidence type="ECO:0000313" key="4">
    <source>
        <dbReference type="Proteomes" id="UP000828390"/>
    </source>
</evidence>
<reference evidence="2" key="2">
    <citation type="submission" date="2020-11" db="EMBL/GenBank/DDBJ databases">
        <authorList>
            <person name="McCartney M.A."/>
            <person name="Auch B."/>
            <person name="Kono T."/>
            <person name="Mallez S."/>
            <person name="Becker A."/>
            <person name="Gohl D.M."/>
            <person name="Silverstein K.A.T."/>
            <person name="Koren S."/>
            <person name="Bechman K.B."/>
            <person name="Herman A."/>
            <person name="Abrahante J.E."/>
            <person name="Garbe J."/>
        </authorList>
    </citation>
    <scope>NUCLEOTIDE SEQUENCE</scope>
    <source>
        <strain evidence="2">Duluth1</strain>
        <tissue evidence="2">Whole animal</tissue>
    </source>
</reference>
<dbReference type="Proteomes" id="UP000828390">
    <property type="component" value="Unassembled WGS sequence"/>
</dbReference>
<dbReference type="EMBL" id="JAIWYP010000003">
    <property type="protein sequence ID" value="KAH3849679.1"/>
    <property type="molecule type" value="Genomic_DNA"/>
</dbReference>
<keyword evidence="1" id="KW-0732">Signal</keyword>
<reference evidence="2" key="1">
    <citation type="journal article" date="2019" name="bioRxiv">
        <title>The Genome of the Zebra Mussel, Dreissena polymorpha: A Resource for Invasive Species Research.</title>
        <authorList>
            <person name="McCartney M.A."/>
            <person name="Auch B."/>
            <person name="Kono T."/>
            <person name="Mallez S."/>
            <person name="Zhang Y."/>
            <person name="Obille A."/>
            <person name="Becker A."/>
            <person name="Abrahante J.E."/>
            <person name="Garbe J."/>
            <person name="Badalamenti J.P."/>
            <person name="Herman A."/>
            <person name="Mangelson H."/>
            <person name="Liachko I."/>
            <person name="Sullivan S."/>
            <person name="Sone E.D."/>
            <person name="Koren S."/>
            <person name="Silverstein K.A.T."/>
            <person name="Beckman K.B."/>
            <person name="Gohl D.M."/>
        </authorList>
    </citation>
    <scope>NUCLEOTIDE SEQUENCE</scope>
    <source>
        <strain evidence="2">Duluth1</strain>
        <tissue evidence="2">Whole animal</tissue>
    </source>
</reference>
<sequence length="88" mass="9446">MKVTIVVLAVCIALAYAEECRDTGDCGHVTCPEQDYVLDCAHRQCTCTHTTARCVAARDCSGQCDRDWHCVDGQCRCGFGFGGGPVGK</sequence>
<comment type="caution">
    <text evidence="2">The sequence shown here is derived from an EMBL/GenBank/DDBJ whole genome shotgun (WGS) entry which is preliminary data.</text>
</comment>
<dbReference type="EMBL" id="JAIWYP010000003">
    <property type="protein sequence ID" value="KAH3849634.1"/>
    <property type="molecule type" value="Genomic_DNA"/>
</dbReference>
<name>A0A9D4L1L4_DREPO</name>
<evidence type="ECO:0000313" key="2">
    <source>
        <dbReference type="EMBL" id="KAH3849634.1"/>
    </source>
</evidence>
<dbReference type="AlphaFoldDB" id="A0A9D4L1L4"/>
<feature type="signal peptide" evidence="1">
    <location>
        <begin position="1"/>
        <end position="17"/>
    </location>
</feature>
<proteinExistence type="predicted"/>
<organism evidence="2 4">
    <name type="scientific">Dreissena polymorpha</name>
    <name type="common">Zebra mussel</name>
    <name type="synonym">Mytilus polymorpha</name>
    <dbReference type="NCBI Taxonomy" id="45954"/>
    <lineage>
        <taxon>Eukaryota</taxon>
        <taxon>Metazoa</taxon>
        <taxon>Spiralia</taxon>
        <taxon>Lophotrochozoa</taxon>
        <taxon>Mollusca</taxon>
        <taxon>Bivalvia</taxon>
        <taxon>Autobranchia</taxon>
        <taxon>Heteroconchia</taxon>
        <taxon>Euheterodonta</taxon>
        <taxon>Imparidentia</taxon>
        <taxon>Neoheterodontei</taxon>
        <taxon>Myida</taxon>
        <taxon>Dreissenoidea</taxon>
        <taxon>Dreissenidae</taxon>
        <taxon>Dreissena</taxon>
    </lineage>
</organism>
<gene>
    <name evidence="2" type="ORF">DPMN_092037</name>
    <name evidence="3" type="ORF">DPMN_092082</name>
</gene>